<keyword evidence="1 3" id="KW-0808">Transferase</keyword>
<dbReference type="GO" id="GO:0016757">
    <property type="term" value="F:glycosyltransferase activity"/>
    <property type="evidence" value="ECO:0007669"/>
    <property type="project" value="TreeGrafter"/>
</dbReference>
<organism evidence="3">
    <name type="scientific">Klebsiella pneumoniae</name>
    <dbReference type="NCBI Taxonomy" id="573"/>
    <lineage>
        <taxon>Bacteria</taxon>
        <taxon>Pseudomonadati</taxon>
        <taxon>Pseudomonadota</taxon>
        <taxon>Gammaproteobacteria</taxon>
        <taxon>Enterobacterales</taxon>
        <taxon>Enterobacteriaceae</taxon>
        <taxon>Klebsiella/Raoultella group</taxon>
        <taxon>Klebsiella</taxon>
        <taxon>Klebsiella pneumoniae complex</taxon>
    </lineage>
</organism>
<feature type="transmembrane region" description="Helical" evidence="2">
    <location>
        <begin position="74"/>
        <end position="96"/>
    </location>
</feature>
<proteinExistence type="predicted"/>
<feature type="transmembrane region" description="Helical" evidence="2">
    <location>
        <begin position="42"/>
        <end position="62"/>
    </location>
</feature>
<keyword evidence="2" id="KW-1133">Transmembrane helix</keyword>
<dbReference type="EMBL" id="LC177421">
    <property type="protein sequence ID" value="BAV55977.1"/>
    <property type="molecule type" value="Genomic_DNA"/>
</dbReference>
<evidence type="ECO:0000256" key="1">
    <source>
        <dbReference type="ARBA" id="ARBA00022679"/>
    </source>
</evidence>
<dbReference type="GO" id="GO:0009103">
    <property type="term" value="P:lipopolysaccharide biosynthetic process"/>
    <property type="evidence" value="ECO:0007669"/>
    <property type="project" value="TreeGrafter"/>
</dbReference>
<dbReference type="AlphaFoldDB" id="A0A1B4Z974"/>
<dbReference type="SUPFAM" id="SSF53756">
    <property type="entry name" value="UDP-Glycosyltransferase/glycogen phosphorylase"/>
    <property type="match status" value="1"/>
</dbReference>
<sequence length="341" mass="39122">MKAYFYPPLFRKTKGVHNPYSKNFISSLSKHYKVNSKPAKTVGLLDLFCACFSTDIVILNWVDNIAFKKMAYFQYILFNIILKILVMRNVCVVWVLHNIHPHKGENALTKKINNLMCKYSDLVIVHSSEAKNYISRHTKAQVCFLHHPIEPIALDNQDSFNSCITFDFLIWGSIEPYKGILEFLQFCSNNKKVTADWRIKIVGLCKDKAYEEEVKKYISPNVIYENRKIEFQELAKEISLSQFVLFPYTSSSVSSSGALMDSLALGANIIGPSKGAFKDLAKNGICFVYESLEDLPNLKKRFSEINKTEIQFFVHKHSWDDFANNVSGLINTSINEKSKHE</sequence>
<dbReference type="RefSeq" id="WP_142978096.1">
    <property type="nucleotide sequence ID" value="NZ_UGLO01000001.1"/>
</dbReference>
<keyword evidence="2" id="KW-0812">Transmembrane</keyword>
<dbReference type="PANTHER" id="PTHR46401">
    <property type="entry name" value="GLYCOSYLTRANSFERASE WBBK-RELATED"/>
    <property type="match status" value="1"/>
</dbReference>
<protein>
    <submittedName>
        <fullName evidence="3">Putative glycosyltransferase</fullName>
    </submittedName>
</protein>
<reference evidence="3" key="1">
    <citation type="submission" date="2016-08" db="EMBL/GenBank/DDBJ databases">
        <title>Exopolysaccharides of tissue-invasive Klebsiella pneumoniae strains.</title>
        <authorList>
            <person name="Fang C.T."/>
            <person name="Cheong C.M."/>
            <person name="Shih Y.J."/>
            <person name="Hsieh W.C."/>
            <person name="Yi W.C."/>
        </authorList>
    </citation>
    <scope>NUCLEOTIDE SEQUENCE</scope>
    <source>
        <strain evidence="3">Klebs.1193</strain>
    </source>
</reference>
<evidence type="ECO:0000256" key="2">
    <source>
        <dbReference type="SAM" id="Phobius"/>
    </source>
</evidence>
<dbReference type="PANTHER" id="PTHR46401:SF2">
    <property type="entry name" value="GLYCOSYLTRANSFERASE WBBK-RELATED"/>
    <property type="match status" value="1"/>
</dbReference>
<keyword evidence="2" id="KW-0472">Membrane</keyword>
<accession>A0A1B4Z974</accession>
<dbReference type="Gene3D" id="3.40.50.2000">
    <property type="entry name" value="Glycogen Phosphorylase B"/>
    <property type="match status" value="1"/>
</dbReference>
<name>A0A1B4Z974_KLEPN</name>
<evidence type="ECO:0000313" key="3">
    <source>
        <dbReference type="EMBL" id="BAV55977.1"/>
    </source>
</evidence>